<dbReference type="SMART" id="SM00028">
    <property type="entry name" value="TPR"/>
    <property type="match status" value="3"/>
</dbReference>
<evidence type="ECO:0000313" key="5">
    <source>
        <dbReference type="EMBL" id="GAO38002.1"/>
    </source>
</evidence>
<dbReference type="AlphaFoldDB" id="A0A0E9MJN2"/>
<keyword evidence="4" id="KW-0732">Signal</keyword>
<dbReference type="Pfam" id="PF13414">
    <property type="entry name" value="TPR_11"/>
    <property type="match status" value="1"/>
</dbReference>
<keyword evidence="1" id="KW-0677">Repeat</keyword>
<dbReference type="OrthoDB" id="7594766at2"/>
<dbReference type="PANTHER" id="PTHR44858:SF1">
    <property type="entry name" value="UDP-N-ACETYLGLUCOSAMINE--PEPTIDE N-ACETYLGLUCOSAMINYLTRANSFERASE SPINDLY-RELATED"/>
    <property type="match status" value="1"/>
</dbReference>
<accession>A0A0E9MJN2</accession>
<feature type="signal peptide" evidence="4">
    <location>
        <begin position="1"/>
        <end position="20"/>
    </location>
</feature>
<evidence type="ECO:0000256" key="1">
    <source>
        <dbReference type="ARBA" id="ARBA00022737"/>
    </source>
</evidence>
<name>A0A0E9MJN2_9SPHN</name>
<dbReference type="RefSeq" id="WP_046346837.1">
    <property type="nucleotide sequence ID" value="NZ_BBWU01000001.1"/>
</dbReference>
<dbReference type="SUPFAM" id="SSF48452">
    <property type="entry name" value="TPR-like"/>
    <property type="match status" value="1"/>
</dbReference>
<comment type="caution">
    <text evidence="5">The sequence shown here is derived from an EMBL/GenBank/DDBJ whole genome shotgun (WGS) entry which is preliminary data.</text>
</comment>
<evidence type="ECO:0000256" key="4">
    <source>
        <dbReference type="SAM" id="SignalP"/>
    </source>
</evidence>
<organism evidence="5 6">
    <name type="scientific">Sphingomonas changbaiensis NBRC 104936</name>
    <dbReference type="NCBI Taxonomy" id="1219043"/>
    <lineage>
        <taxon>Bacteria</taxon>
        <taxon>Pseudomonadati</taxon>
        <taxon>Pseudomonadota</taxon>
        <taxon>Alphaproteobacteria</taxon>
        <taxon>Sphingomonadales</taxon>
        <taxon>Sphingomonadaceae</taxon>
        <taxon>Sphingomonas</taxon>
    </lineage>
</organism>
<dbReference type="InterPro" id="IPR050498">
    <property type="entry name" value="Ycf3"/>
</dbReference>
<evidence type="ECO:0000313" key="6">
    <source>
        <dbReference type="Proteomes" id="UP000033202"/>
    </source>
</evidence>
<protein>
    <submittedName>
        <fullName evidence="5">Uncharacterized protein</fullName>
    </submittedName>
</protein>
<dbReference type="PROSITE" id="PS50005">
    <property type="entry name" value="TPR"/>
    <property type="match status" value="1"/>
</dbReference>
<dbReference type="PANTHER" id="PTHR44858">
    <property type="entry name" value="TETRATRICOPEPTIDE REPEAT PROTEIN 6"/>
    <property type="match status" value="1"/>
</dbReference>
<gene>
    <name evidence="5" type="ORF">SCH01S_01_01660</name>
</gene>
<feature type="repeat" description="TPR" evidence="3">
    <location>
        <begin position="65"/>
        <end position="98"/>
    </location>
</feature>
<sequence length="184" mass="20205">MRLFPCLAAAAVLIPGAASASSLVIGSGLARMCYEAADAERASPAALDTCNRAIADEPLSFADEVATYVNRGIIRARMDDWPGALADYDHAIRLDPKQPEAYLNKGALVLKTQHDWRLARDLFDAALQYRTRRPEFAYFGRAITNELAGDFAGALADYQKASELAPNWAEPKKELTRFSVRKRG</sequence>
<proteinExistence type="predicted"/>
<dbReference type="STRING" id="1219043.SCH01S_01_01660"/>
<dbReference type="EMBL" id="BBWU01000001">
    <property type="protein sequence ID" value="GAO38002.1"/>
    <property type="molecule type" value="Genomic_DNA"/>
</dbReference>
<dbReference type="InterPro" id="IPR011990">
    <property type="entry name" value="TPR-like_helical_dom_sf"/>
</dbReference>
<dbReference type="Gene3D" id="1.25.40.10">
    <property type="entry name" value="Tetratricopeptide repeat domain"/>
    <property type="match status" value="1"/>
</dbReference>
<evidence type="ECO:0000256" key="2">
    <source>
        <dbReference type="ARBA" id="ARBA00022803"/>
    </source>
</evidence>
<keyword evidence="6" id="KW-1185">Reference proteome</keyword>
<evidence type="ECO:0000256" key="3">
    <source>
        <dbReference type="PROSITE-ProRule" id="PRU00339"/>
    </source>
</evidence>
<feature type="chain" id="PRO_5002429071" evidence="4">
    <location>
        <begin position="21"/>
        <end position="184"/>
    </location>
</feature>
<dbReference type="InterPro" id="IPR019734">
    <property type="entry name" value="TPR_rpt"/>
</dbReference>
<dbReference type="Proteomes" id="UP000033202">
    <property type="component" value="Unassembled WGS sequence"/>
</dbReference>
<reference evidence="5 6" key="1">
    <citation type="submission" date="2015-04" db="EMBL/GenBank/DDBJ databases">
        <title>Whole genome shotgun sequence of Sphingomonas changbaiensis NBRC 104936.</title>
        <authorList>
            <person name="Katano-Makiyama Y."/>
            <person name="Hosoyama A."/>
            <person name="Hashimoto M."/>
            <person name="Noguchi M."/>
            <person name="Tsuchikane K."/>
            <person name="Ohji S."/>
            <person name="Yamazoe A."/>
            <person name="Ichikawa N."/>
            <person name="Kimura A."/>
            <person name="Fujita N."/>
        </authorList>
    </citation>
    <scope>NUCLEOTIDE SEQUENCE [LARGE SCALE GENOMIC DNA]</scope>
    <source>
        <strain evidence="5 6">NBRC 104936</strain>
    </source>
</reference>
<keyword evidence="2 3" id="KW-0802">TPR repeat</keyword>